<comment type="caution">
    <text evidence="3">The sequence shown here is derived from an EMBL/GenBank/DDBJ whole genome shotgun (WGS) entry which is preliminary data.</text>
</comment>
<evidence type="ECO:0000313" key="4">
    <source>
        <dbReference type="Proteomes" id="UP000292702"/>
    </source>
</evidence>
<keyword evidence="4" id="KW-1185">Reference proteome</keyword>
<reference evidence="3 4" key="1">
    <citation type="submission" date="2018-11" db="EMBL/GenBank/DDBJ databases">
        <title>Genome assembly of Steccherinum ochraceum LE-BIN_3174, the white-rot fungus of the Steccherinaceae family (The Residual Polyporoid clade, Polyporales, Basidiomycota).</title>
        <authorList>
            <person name="Fedorova T.V."/>
            <person name="Glazunova O.A."/>
            <person name="Landesman E.O."/>
            <person name="Moiseenko K.V."/>
            <person name="Psurtseva N.V."/>
            <person name="Savinova O.S."/>
            <person name="Shakhova N.V."/>
            <person name="Tyazhelova T.V."/>
            <person name="Vasina D.V."/>
        </authorList>
    </citation>
    <scope>NUCLEOTIDE SEQUENCE [LARGE SCALE GENOMIC DNA]</scope>
    <source>
        <strain evidence="3 4">LE-BIN_3174</strain>
    </source>
</reference>
<dbReference type="STRING" id="92696.A0A4R0RT81"/>
<dbReference type="CDD" id="cd00299">
    <property type="entry name" value="GST_C_family"/>
    <property type="match status" value="1"/>
</dbReference>
<evidence type="ECO:0000259" key="1">
    <source>
        <dbReference type="PROSITE" id="PS50404"/>
    </source>
</evidence>
<dbReference type="InterPro" id="IPR036282">
    <property type="entry name" value="Glutathione-S-Trfase_C_sf"/>
</dbReference>
<dbReference type="Pfam" id="PF25907">
    <property type="entry name" value="DUF7962"/>
    <property type="match status" value="1"/>
</dbReference>
<evidence type="ECO:0008006" key="5">
    <source>
        <dbReference type="Google" id="ProtNLM"/>
    </source>
</evidence>
<dbReference type="Gene3D" id="3.40.30.110">
    <property type="match status" value="2"/>
</dbReference>
<dbReference type="InterPro" id="IPR004045">
    <property type="entry name" value="Glutathione_S-Trfase_N"/>
</dbReference>
<dbReference type="Pfam" id="PF13417">
    <property type="entry name" value="GST_N_3"/>
    <property type="match status" value="1"/>
</dbReference>
<organism evidence="3 4">
    <name type="scientific">Steccherinum ochraceum</name>
    <dbReference type="NCBI Taxonomy" id="92696"/>
    <lineage>
        <taxon>Eukaryota</taxon>
        <taxon>Fungi</taxon>
        <taxon>Dikarya</taxon>
        <taxon>Basidiomycota</taxon>
        <taxon>Agaricomycotina</taxon>
        <taxon>Agaricomycetes</taxon>
        <taxon>Polyporales</taxon>
        <taxon>Steccherinaceae</taxon>
        <taxon>Steccherinum</taxon>
    </lineage>
</organism>
<dbReference type="Proteomes" id="UP000292702">
    <property type="component" value="Unassembled WGS sequence"/>
</dbReference>
<dbReference type="Gene3D" id="1.20.1050.10">
    <property type="match status" value="1"/>
</dbReference>
<feature type="domain" description="GST C-terminal" evidence="2">
    <location>
        <begin position="103"/>
        <end position="252"/>
    </location>
</feature>
<dbReference type="AlphaFoldDB" id="A0A4R0RT81"/>
<dbReference type="InterPro" id="IPR036249">
    <property type="entry name" value="Thioredoxin-like_sf"/>
</dbReference>
<accession>A0A4R0RT81</accession>
<sequence>MSARSLPVILYHYDASPFATKVKNMLLAKRIPHKRVNVTMIMPRPALSEQLGITYRKIPVLAIGNDVYCDTSLIATALERRFPASEGYGTLFPPRKGSDKADTGVAMAVMMYWMDRVMFPLAANSLPYHKYDAEFLKDRHQWMGAPIDAKALAAKQPQRTSALASHMTLLEQQLADDRDWLLDTTTPGLADIAAHFVCNWVRIFRSTREVFDPKVFPKSMAWIARVSEALDKLQKDGAAPFDPISGEEAAKLVCSSPEQPNLLRFDQTEANRFQLQLGEPASVAPTDSGRVPTVGKLLGLTTEEAVIETEGKAGRVHCHFPRLNFSVKTAQTAAKL</sequence>
<dbReference type="SUPFAM" id="SSF52833">
    <property type="entry name" value="Thioredoxin-like"/>
    <property type="match status" value="1"/>
</dbReference>
<dbReference type="PROSITE" id="PS50404">
    <property type="entry name" value="GST_NTER"/>
    <property type="match status" value="1"/>
</dbReference>
<dbReference type="OrthoDB" id="202840at2759"/>
<dbReference type="CDD" id="cd00570">
    <property type="entry name" value="GST_N_family"/>
    <property type="match status" value="1"/>
</dbReference>
<proteinExistence type="predicted"/>
<gene>
    <name evidence="3" type="ORF">EIP91_003513</name>
</gene>
<feature type="domain" description="GST N-terminal" evidence="1">
    <location>
        <begin position="6"/>
        <end position="86"/>
    </location>
</feature>
<dbReference type="InterPro" id="IPR058268">
    <property type="entry name" value="DUF7962"/>
</dbReference>
<dbReference type="InterPro" id="IPR010987">
    <property type="entry name" value="Glutathione-S-Trfase_C-like"/>
</dbReference>
<protein>
    <recommendedName>
        <fullName evidence="5">GST N-terminal domain-containing protein</fullName>
    </recommendedName>
</protein>
<name>A0A4R0RT81_9APHY</name>
<dbReference type="SUPFAM" id="SSF47616">
    <property type="entry name" value="GST C-terminal domain-like"/>
    <property type="match status" value="1"/>
</dbReference>
<dbReference type="PROSITE" id="PS50405">
    <property type="entry name" value="GST_CTER"/>
    <property type="match status" value="1"/>
</dbReference>
<dbReference type="EMBL" id="RWJN01000021">
    <property type="protein sequence ID" value="TCD70432.1"/>
    <property type="molecule type" value="Genomic_DNA"/>
</dbReference>
<evidence type="ECO:0000313" key="3">
    <source>
        <dbReference type="EMBL" id="TCD70432.1"/>
    </source>
</evidence>
<evidence type="ECO:0000259" key="2">
    <source>
        <dbReference type="PROSITE" id="PS50405"/>
    </source>
</evidence>